<evidence type="ECO:0000259" key="5">
    <source>
        <dbReference type="Pfam" id="PF00561"/>
    </source>
</evidence>
<name>A0A061H2X8_9BASI</name>
<feature type="domain" description="AB hydrolase-1" evidence="5">
    <location>
        <begin position="219"/>
        <end position="384"/>
    </location>
</feature>
<feature type="region of interest" description="Disordered" evidence="3">
    <location>
        <begin position="195"/>
        <end position="234"/>
    </location>
</feature>
<keyword evidence="4" id="KW-0472">Membrane</keyword>
<feature type="transmembrane region" description="Helical" evidence="4">
    <location>
        <begin position="39"/>
        <end position="58"/>
    </location>
</feature>
<dbReference type="Pfam" id="PF00561">
    <property type="entry name" value="Abhydrolase_1"/>
    <property type="match status" value="1"/>
</dbReference>
<dbReference type="KEGG" id="pfp:PFL1_06126"/>
<dbReference type="Gene3D" id="3.40.50.1820">
    <property type="entry name" value="alpha/beta hydrolase"/>
    <property type="match status" value="1"/>
</dbReference>
<organism evidence="7 8">
    <name type="scientific">Pseudozyma flocculosa PF-1</name>
    <dbReference type="NCBI Taxonomy" id="1277687"/>
    <lineage>
        <taxon>Eukaryota</taxon>
        <taxon>Fungi</taxon>
        <taxon>Dikarya</taxon>
        <taxon>Basidiomycota</taxon>
        <taxon>Ustilaginomycotina</taxon>
        <taxon>Ustilaginomycetes</taxon>
        <taxon>Ustilaginales</taxon>
        <taxon>Ustilaginaceae</taxon>
        <taxon>Pseudozyma</taxon>
    </lineage>
</organism>
<feature type="domain" description="Peptidase S33 tripeptidyl aminopeptidase-like C-terminal" evidence="6">
    <location>
        <begin position="580"/>
        <end position="662"/>
    </location>
</feature>
<dbReference type="PANTHER" id="PTHR43248">
    <property type="entry name" value="2-SUCCINYL-6-HYDROXY-2,4-CYCLOHEXADIENE-1-CARBOXYLATE SYNTHASE"/>
    <property type="match status" value="1"/>
</dbReference>
<dbReference type="eggNOG" id="ENOG502S0WE">
    <property type="taxonomic scope" value="Eukaryota"/>
</dbReference>
<dbReference type="OrthoDB" id="425534at2759"/>
<dbReference type="InterPro" id="IPR051601">
    <property type="entry name" value="Serine_prot/Carboxylest_S33"/>
</dbReference>
<evidence type="ECO:0000313" key="7">
    <source>
        <dbReference type="EMBL" id="EPQ26190.1"/>
    </source>
</evidence>
<dbReference type="GO" id="GO:0016787">
    <property type="term" value="F:hydrolase activity"/>
    <property type="evidence" value="ECO:0007669"/>
    <property type="project" value="UniProtKB-KW"/>
</dbReference>
<dbReference type="GeneID" id="19320206"/>
<feature type="region of interest" description="Disordered" evidence="3">
    <location>
        <begin position="1"/>
        <end position="32"/>
    </location>
</feature>
<evidence type="ECO:0000313" key="8">
    <source>
        <dbReference type="Proteomes" id="UP000053664"/>
    </source>
</evidence>
<dbReference type="AlphaFoldDB" id="A0A061H2X8"/>
<accession>A0A061H2X8</accession>
<reference evidence="7 8" key="1">
    <citation type="journal article" date="2013" name="Plant Cell">
        <title>The transition from a phytopathogenic smut ancestor to an anamorphic biocontrol agent deciphered by comparative whole-genome analysis.</title>
        <authorList>
            <person name="Lefebvre F."/>
            <person name="Joly D.L."/>
            <person name="Labbe C."/>
            <person name="Teichmann B."/>
            <person name="Linning R."/>
            <person name="Belzile F."/>
            <person name="Bakkeren G."/>
            <person name="Belanger R.R."/>
        </authorList>
    </citation>
    <scope>NUCLEOTIDE SEQUENCE [LARGE SCALE GENOMIC DNA]</scope>
    <source>
        <strain evidence="7 8">PF-1</strain>
    </source>
</reference>
<evidence type="ECO:0000256" key="3">
    <source>
        <dbReference type="SAM" id="MobiDB-lite"/>
    </source>
</evidence>
<evidence type="ECO:0000256" key="4">
    <source>
        <dbReference type="SAM" id="Phobius"/>
    </source>
</evidence>
<keyword evidence="4" id="KW-1133">Transmembrane helix</keyword>
<protein>
    <recommendedName>
        <fullName evidence="9">AB hydrolase-1 domain-containing protein</fullName>
    </recommendedName>
</protein>
<dbReference type="InterPro" id="IPR013595">
    <property type="entry name" value="Pept_S33_TAP-like_C"/>
</dbReference>
<evidence type="ECO:0000259" key="6">
    <source>
        <dbReference type="Pfam" id="PF08386"/>
    </source>
</evidence>
<dbReference type="EMBL" id="KE361646">
    <property type="protein sequence ID" value="EPQ26190.1"/>
    <property type="molecule type" value="Genomic_DNA"/>
</dbReference>
<keyword evidence="2" id="KW-0378">Hydrolase</keyword>
<dbReference type="SUPFAM" id="SSF53474">
    <property type="entry name" value="alpha/beta-Hydrolases"/>
    <property type="match status" value="1"/>
</dbReference>
<evidence type="ECO:0008006" key="9">
    <source>
        <dbReference type="Google" id="ProtNLM"/>
    </source>
</evidence>
<sequence length="700" mass="78301">MEKRLDLGLPSPATQQQQQQHRSPPTDARPPKRYTTAQMLVRLPIILVVLLYCAFNLVRLPYVVIHDLVSSAPSSSRPYGTFPRRDDPFHFLPCTNVTLPPALDDPNAETSWARLYDPDPRHWSWGRKPASNDSVVAASRRSDTDDDDDDDPYAGRGIYLCGYLDVPLDYSNRSDDRIVRLAVTKFQVSGLAPRIRQHRTSSAGSDGGESRAGTKSARTLVINPGGPGGSGTSYVWRAGEQKSRLYTEGRYDVLGWDPRGVNATQPSVSCFPYDADRDRWGLYTGQFYRTTSGNARPQLDISDAMGEAVMAACHARLGDLPRFVSTGINARDIDEIRRALGEDELTANMVSYGTGLGQTYVNLFPHRAGRIVLDGTEYVRDHRLLGGFGWTALDNVTDAYRDGFLGECVHAGPDHCDLARPLRGHGDEETVTLRGLEARMSKLFDSVLARPVPGYLDESGPSLLDYSTLIGMLYSTLYNAKTWPMFAKMLSQLEGGNATLAIQMADASTWEYDPSVRDPRADPPASDELFSMVVCSDSYDAPARDLDYWQRLWSTMARKDFIAGDGRFYDVLPCRHFAKHWPHPVDVYRGDLNHTLRFPTLLVAETYDPATPLRNGRRLLAEMGRNARLIAHHGYGHSSRDTSKCTDTRIRDYLLHGTVQDEAEVACYADEKPYLYGVTQTEGGLETWRQHAVEMKMFRH</sequence>
<dbReference type="PANTHER" id="PTHR43248:SF25">
    <property type="entry name" value="AB HYDROLASE-1 DOMAIN-CONTAINING PROTEIN-RELATED"/>
    <property type="match status" value="1"/>
</dbReference>
<keyword evidence="4" id="KW-0812">Transmembrane</keyword>
<proteinExistence type="inferred from homology"/>
<dbReference type="InterPro" id="IPR000073">
    <property type="entry name" value="AB_hydrolase_1"/>
</dbReference>
<dbReference type="RefSeq" id="XP_007881857.1">
    <property type="nucleotide sequence ID" value="XM_007883666.1"/>
</dbReference>
<comment type="similarity">
    <text evidence="1">Belongs to the peptidase S33 family.</text>
</comment>
<evidence type="ECO:0000256" key="1">
    <source>
        <dbReference type="ARBA" id="ARBA00010088"/>
    </source>
</evidence>
<dbReference type="InterPro" id="IPR029058">
    <property type="entry name" value="AB_hydrolase_fold"/>
</dbReference>
<dbReference type="Pfam" id="PF08386">
    <property type="entry name" value="Abhydrolase_4"/>
    <property type="match status" value="1"/>
</dbReference>
<dbReference type="Proteomes" id="UP000053664">
    <property type="component" value="Unassembled WGS sequence"/>
</dbReference>
<dbReference type="HOGENOM" id="CLU_013364_5_2_1"/>
<evidence type="ECO:0000256" key="2">
    <source>
        <dbReference type="ARBA" id="ARBA00022801"/>
    </source>
</evidence>
<gene>
    <name evidence="7" type="ORF">PFL1_06126</name>
</gene>